<feature type="transmembrane region" description="Helical" evidence="10">
    <location>
        <begin position="230"/>
        <end position="254"/>
    </location>
</feature>
<dbReference type="GO" id="GO:0005385">
    <property type="term" value="F:zinc ion transmembrane transporter activity"/>
    <property type="evidence" value="ECO:0007669"/>
    <property type="project" value="UniProtKB-UniRule"/>
</dbReference>
<feature type="transmembrane region" description="Helical" evidence="10">
    <location>
        <begin position="281"/>
        <end position="297"/>
    </location>
</feature>
<dbReference type="GO" id="GO:0005789">
    <property type="term" value="C:endoplasmic reticulum membrane"/>
    <property type="evidence" value="ECO:0007669"/>
    <property type="project" value="UniProtKB-SubCell"/>
</dbReference>
<comment type="similarity">
    <text evidence="2 8">Belongs to the cation diffusion facilitator (CDF) transporter (TC 2.A.4) family. SLC30A subfamily.</text>
</comment>
<evidence type="ECO:0000313" key="12">
    <source>
        <dbReference type="EMBL" id="EZF47189.1"/>
    </source>
</evidence>
<reference evidence="12" key="1">
    <citation type="submission" date="2014-02" db="EMBL/GenBank/DDBJ databases">
        <title>The Genome Sequence of Trichophyton rubrum (morphotype fischeri) CBS 288.86.</title>
        <authorList>
            <consortium name="The Broad Institute Genomics Platform"/>
            <person name="Cuomo C.A."/>
            <person name="White T.C."/>
            <person name="Graser Y."/>
            <person name="Martinez-Rossi N."/>
            <person name="Heitman J."/>
            <person name="Young S.K."/>
            <person name="Zeng Q."/>
            <person name="Gargeya S."/>
            <person name="Abouelleil A."/>
            <person name="Alvarado L."/>
            <person name="Chapman S.B."/>
            <person name="Gainer-Dewar J."/>
            <person name="Goldberg J."/>
            <person name="Griggs A."/>
            <person name="Gujja S."/>
            <person name="Hansen M."/>
            <person name="Howarth C."/>
            <person name="Imamovic A."/>
            <person name="Larimer J."/>
            <person name="Martinez D."/>
            <person name="Murphy C."/>
            <person name="Pearson M.D."/>
            <person name="Persinoti G."/>
            <person name="Poon T."/>
            <person name="Priest M."/>
            <person name="Roberts A.D."/>
            <person name="Saif S."/>
            <person name="Shea T.D."/>
            <person name="Sykes S.N."/>
            <person name="Wortman J."/>
            <person name="Nusbaum C."/>
            <person name="Birren B."/>
        </authorList>
    </citation>
    <scope>NUCLEOTIDE SEQUENCE [LARGE SCALE GENOMIC DNA]</scope>
    <source>
        <strain evidence="12">CBS 288.86</strain>
    </source>
</reference>
<sequence>MSAPLISQAMNGARGGKSHRGRGHKRNHGNSANHALPQVFPYTGGAIPPQDAHAPVYSSNLVKEEASTQYLDKQGPGLMNTLNGGASWDEYYGHGYTASQDELPFGHATSSNVHMQTTLKQRVPHSASPQGLGQQIISGLLTAMPFVMSYLLAGPIRLGTAKSETQSTKTSHSLRFAGIPLVVSCAYVSVALLVHGIYEKVRQGRVNGNAGPTDGFQSNRSSLYDGMRTAIWMILPLYASFMIGFDVVIAVLLLNIFTDSRTGSSGNTLTRTIRILKRRKVSALFIVAMAVLDMAYISSAQPLEVFKGYMAIAATITLPSPGSLLTLTDTAVDEKFASRKDNIDDTATVNLVIGTVLGALILFVVLFSGGFSAVSLSFLPIFVVGLFTATSQLIYGIDATGRPSLPTIASGAIIAIIATFVTSQTHIIPLQATRFGLACLASFADCKMVHNDNHSQEKMEKKPSRMTIWLLGACEQWPFIHAILKERDSRRIFYFMNLNLTFMVVQLTYGVVTGSLGLLSDSIHMLFDCFALAVGLAAAVMSKWPPSSRFPYGYGKIDTLAGFGNGVFLMIISVEIIYEAVERLMSGSEVHRIGDLFVVSSLGLVVNMVGIFAFDHAHHGHGHAGHDHDHGHGNENMHGIFLHILADALGSVAVVSSTVLVHFFGWSGFDPIASCLIAILIFVSAIPLVISTSKTLLLALPADVEYSLRDTLAGVSVMRGVVGYTVPKFWLDDTVHDHNHKHHGHSHSHDHDHGHTHTHTHNSHQHNRGGSHCSSHHSYNSHSDNHSHTHNHAHSHTKCGSHSHSHGPVDDHGNRRVLGVIHIIASKNSDLSDVHTRVADYLSEKGMDVLIQVEREGDGKCWCGGGK</sequence>
<dbReference type="GO" id="GO:0006882">
    <property type="term" value="P:intracellular zinc ion homeostasis"/>
    <property type="evidence" value="ECO:0007669"/>
    <property type="project" value="InterPro"/>
</dbReference>
<dbReference type="Pfam" id="PF01545">
    <property type="entry name" value="Cation_efflux"/>
    <property type="match status" value="1"/>
</dbReference>
<feature type="transmembrane region" description="Helical" evidence="10">
    <location>
        <begin position="491"/>
        <end position="511"/>
    </location>
</feature>
<comment type="function">
    <text evidence="8">Functions as a zinc transporter.</text>
</comment>
<gene>
    <name evidence="12" type="ORF">H103_08974</name>
</gene>
<proteinExistence type="inferred from homology"/>
<keyword evidence="5 10" id="KW-1133">Transmembrane helix</keyword>
<evidence type="ECO:0000256" key="7">
    <source>
        <dbReference type="ARBA" id="ARBA00023136"/>
    </source>
</evidence>
<name>A0A022VMQ5_TRIRU</name>
<feature type="compositionally biased region" description="Basic residues" evidence="9">
    <location>
        <begin position="756"/>
        <end position="769"/>
    </location>
</feature>
<dbReference type="GO" id="GO:0031410">
    <property type="term" value="C:cytoplasmic vesicle"/>
    <property type="evidence" value="ECO:0007669"/>
    <property type="project" value="TreeGrafter"/>
</dbReference>
<feature type="transmembrane region" description="Helical" evidence="10">
    <location>
        <begin position="640"/>
        <end position="665"/>
    </location>
</feature>
<feature type="compositionally biased region" description="Basic residues" evidence="9">
    <location>
        <begin position="788"/>
        <end position="805"/>
    </location>
</feature>
<keyword evidence="6 8" id="KW-0406">Ion transport</keyword>
<dbReference type="EMBL" id="KK207950">
    <property type="protein sequence ID" value="EZF47189.1"/>
    <property type="molecule type" value="Genomic_DNA"/>
</dbReference>
<keyword evidence="8" id="KW-0256">Endoplasmic reticulum</keyword>
<feature type="region of interest" description="Disordered" evidence="9">
    <location>
        <begin position="1"/>
        <end position="47"/>
    </location>
</feature>
<dbReference type="AlphaFoldDB" id="A0A022VMQ5"/>
<keyword evidence="3 8" id="KW-0813">Transport</keyword>
<dbReference type="InterPro" id="IPR045316">
    <property type="entry name" value="Msc2-like"/>
</dbReference>
<feature type="transmembrane region" description="Helical" evidence="10">
    <location>
        <begin position="593"/>
        <end position="614"/>
    </location>
</feature>
<feature type="transmembrane region" description="Helical" evidence="10">
    <location>
        <begin position="562"/>
        <end position="581"/>
    </location>
</feature>
<organism evidence="12">
    <name type="scientific">Trichophyton rubrum CBS 288.86</name>
    <dbReference type="NCBI Taxonomy" id="1215330"/>
    <lineage>
        <taxon>Eukaryota</taxon>
        <taxon>Fungi</taxon>
        <taxon>Dikarya</taxon>
        <taxon>Ascomycota</taxon>
        <taxon>Pezizomycotina</taxon>
        <taxon>Eurotiomycetes</taxon>
        <taxon>Eurotiomycetidae</taxon>
        <taxon>Onygenales</taxon>
        <taxon>Arthrodermataceae</taxon>
        <taxon>Trichophyton</taxon>
    </lineage>
</organism>
<dbReference type="GO" id="GO:1904257">
    <property type="term" value="P:zinc ion import into Golgi lumen"/>
    <property type="evidence" value="ECO:0007669"/>
    <property type="project" value="TreeGrafter"/>
</dbReference>
<dbReference type="InterPro" id="IPR027469">
    <property type="entry name" value="Cation_efflux_TMD_sf"/>
</dbReference>
<protein>
    <recommendedName>
        <fullName evidence="8">Zinc transporter</fullName>
    </recommendedName>
</protein>
<feature type="transmembrane region" description="Helical" evidence="10">
    <location>
        <begin position="132"/>
        <end position="153"/>
    </location>
</feature>
<dbReference type="PANTHER" id="PTHR45755:SF4">
    <property type="entry name" value="ZINC TRANSPORTER 7"/>
    <property type="match status" value="1"/>
</dbReference>
<dbReference type="HOGENOM" id="CLU_013389_0_0_1"/>
<feature type="transmembrane region" description="Helical" evidence="10">
    <location>
        <begin position="174"/>
        <end position="198"/>
    </location>
</feature>
<keyword evidence="4 10" id="KW-0812">Transmembrane</keyword>
<feature type="compositionally biased region" description="Low complexity" evidence="9">
    <location>
        <begin position="771"/>
        <end position="782"/>
    </location>
</feature>
<comment type="subcellular location">
    <subcellularLocation>
        <location evidence="8">Endoplasmic reticulum membrane</location>
        <topology evidence="8">Multi-pass membrane protein</topology>
    </subcellularLocation>
    <subcellularLocation>
        <location evidence="1">Membrane</location>
        <topology evidence="1">Multi-pass membrane protein</topology>
    </subcellularLocation>
</comment>
<dbReference type="OrthoDB" id="78669at2759"/>
<dbReference type="InterPro" id="IPR058533">
    <property type="entry name" value="Cation_efflux_TM"/>
</dbReference>
<keyword evidence="7 10" id="KW-0472">Membrane</keyword>
<dbReference type="SUPFAM" id="SSF161111">
    <property type="entry name" value="Cation efflux protein transmembrane domain-like"/>
    <property type="match status" value="1"/>
</dbReference>
<feature type="region of interest" description="Disordered" evidence="9">
    <location>
        <begin position="739"/>
        <end position="813"/>
    </location>
</feature>
<feature type="transmembrane region" description="Helical" evidence="10">
    <location>
        <begin position="348"/>
        <end position="367"/>
    </location>
</feature>
<evidence type="ECO:0000256" key="4">
    <source>
        <dbReference type="ARBA" id="ARBA00022692"/>
    </source>
</evidence>
<evidence type="ECO:0000256" key="2">
    <source>
        <dbReference type="ARBA" id="ARBA00008873"/>
    </source>
</evidence>
<evidence type="ECO:0000256" key="9">
    <source>
        <dbReference type="SAM" id="MobiDB-lite"/>
    </source>
</evidence>
<dbReference type="Gene3D" id="1.20.1510.10">
    <property type="entry name" value="Cation efflux protein transmembrane domain"/>
    <property type="match status" value="1"/>
</dbReference>
<dbReference type="NCBIfam" id="TIGR01297">
    <property type="entry name" value="CDF"/>
    <property type="match status" value="1"/>
</dbReference>
<accession>A0A022VMQ5</accession>
<dbReference type="PANTHER" id="PTHR45755">
    <property type="match status" value="1"/>
</dbReference>
<evidence type="ECO:0000259" key="11">
    <source>
        <dbReference type="Pfam" id="PF01545"/>
    </source>
</evidence>
<feature type="transmembrane region" description="Helical" evidence="10">
    <location>
        <begin position="407"/>
        <end position="428"/>
    </location>
</feature>
<evidence type="ECO:0000256" key="8">
    <source>
        <dbReference type="RuleBase" id="RU369017"/>
    </source>
</evidence>
<feature type="compositionally biased region" description="Basic residues" evidence="9">
    <location>
        <begin position="16"/>
        <end position="28"/>
    </location>
</feature>
<feature type="transmembrane region" description="Helical" evidence="10">
    <location>
        <begin position="373"/>
        <end position="395"/>
    </location>
</feature>
<dbReference type="InterPro" id="IPR002524">
    <property type="entry name" value="Cation_efflux"/>
</dbReference>
<evidence type="ECO:0000256" key="3">
    <source>
        <dbReference type="ARBA" id="ARBA00022448"/>
    </source>
</evidence>
<dbReference type="GO" id="GO:0005794">
    <property type="term" value="C:Golgi apparatus"/>
    <property type="evidence" value="ECO:0007669"/>
    <property type="project" value="TreeGrafter"/>
</dbReference>
<dbReference type="FunFam" id="1.20.1510.10:FF:000014">
    <property type="entry name" value="Cation efflux protein/ zinc transporter"/>
    <property type="match status" value="1"/>
</dbReference>
<evidence type="ECO:0000256" key="6">
    <source>
        <dbReference type="ARBA" id="ARBA00023065"/>
    </source>
</evidence>
<evidence type="ECO:0000256" key="1">
    <source>
        <dbReference type="ARBA" id="ARBA00004141"/>
    </source>
</evidence>
<feature type="domain" description="Cation efflux protein transmembrane" evidence="11">
    <location>
        <begin position="493"/>
        <end position="697"/>
    </location>
</feature>
<feature type="transmembrane region" description="Helical" evidence="10">
    <location>
        <begin position="671"/>
        <end position="690"/>
    </location>
</feature>
<evidence type="ECO:0000256" key="5">
    <source>
        <dbReference type="ARBA" id="ARBA00022989"/>
    </source>
</evidence>
<dbReference type="Proteomes" id="UP000023758">
    <property type="component" value="Unassembled WGS sequence"/>
</dbReference>
<evidence type="ECO:0000256" key="10">
    <source>
        <dbReference type="SAM" id="Phobius"/>
    </source>
</evidence>